<evidence type="ECO:0000259" key="2">
    <source>
        <dbReference type="PROSITE" id="PS50110"/>
    </source>
</evidence>
<evidence type="ECO:0000313" key="4">
    <source>
        <dbReference type="Proteomes" id="UP000248795"/>
    </source>
</evidence>
<protein>
    <recommendedName>
        <fullName evidence="2">Response regulatory domain-containing protein</fullName>
    </recommendedName>
</protein>
<accession>A0A2W2AZ82</accession>
<feature type="domain" description="Response regulatory" evidence="2">
    <location>
        <begin position="15"/>
        <end position="126"/>
    </location>
</feature>
<dbReference type="Proteomes" id="UP000248795">
    <property type="component" value="Unassembled WGS sequence"/>
</dbReference>
<dbReference type="PROSITE" id="PS50110">
    <property type="entry name" value="RESPONSE_REGULATORY"/>
    <property type="match status" value="1"/>
</dbReference>
<evidence type="ECO:0000256" key="1">
    <source>
        <dbReference type="PROSITE-ProRule" id="PRU00169"/>
    </source>
</evidence>
<dbReference type="SMART" id="SM00448">
    <property type="entry name" value="REC"/>
    <property type="match status" value="1"/>
</dbReference>
<dbReference type="InterPro" id="IPR011006">
    <property type="entry name" value="CheY-like_superfamily"/>
</dbReference>
<keyword evidence="1" id="KW-0597">Phosphoprotein</keyword>
<keyword evidence="4" id="KW-1185">Reference proteome</keyword>
<dbReference type="EMBL" id="QKVK01000002">
    <property type="protein sequence ID" value="PZF77950.1"/>
    <property type="molecule type" value="Genomic_DNA"/>
</dbReference>
<gene>
    <name evidence="3" type="ORF">DK847_05855</name>
</gene>
<reference evidence="4" key="1">
    <citation type="submission" date="2018-06" db="EMBL/GenBank/DDBJ databases">
        <title>Aestuariibacter litoralis strain KCTC 52945T.</title>
        <authorList>
            <person name="Li X."/>
            <person name="Salam N."/>
            <person name="Li J.-L."/>
            <person name="Chen Y.-M."/>
            <person name="Yang Z.-W."/>
            <person name="Zhang L.-Y."/>
            <person name="Han M.-X."/>
            <person name="Xiao M."/>
            <person name="Li W.-J."/>
        </authorList>
    </citation>
    <scope>NUCLEOTIDE SEQUENCE [LARGE SCALE GENOMIC DNA]</scope>
    <source>
        <strain evidence="4">KCTC 52945</strain>
    </source>
</reference>
<dbReference type="InterPro" id="IPR001789">
    <property type="entry name" value="Sig_transdc_resp-reg_receiver"/>
</dbReference>
<dbReference type="AlphaFoldDB" id="A0A2W2AZ82"/>
<dbReference type="RefSeq" id="WP_111196783.1">
    <property type="nucleotide sequence ID" value="NZ_QKVK01000002.1"/>
</dbReference>
<comment type="caution">
    <text evidence="3">The sequence shown here is derived from an EMBL/GenBank/DDBJ whole genome shotgun (WGS) entry which is preliminary data.</text>
</comment>
<evidence type="ECO:0000313" key="3">
    <source>
        <dbReference type="EMBL" id="PZF77950.1"/>
    </source>
</evidence>
<feature type="modified residue" description="4-aspartylphosphate" evidence="1">
    <location>
        <position position="65"/>
    </location>
</feature>
<name>A0A2W2AZ82_9HYPH</name>
<dbReference type="SUPFAM" id="SSF52172">
    <property type="entry name" value="CheY-like"/>
    <property type="match status" value="1"/>
</dbReference>
<dbReference type="Pfam" id="PF00072">
    <property type="entry name" value="Response_reg"/>
    <property type="match status" value="1"/>
</dbReference>
<dbReference type="Gene3D" id="3.40.50.2300">
    <property type="match status" value="1"/>
</dbReference>
<dbReference type="GO" id="GO:0000160">
    <property type="term" value="P:phosphorelay signal transduction system"/>
    <property type="evidence" value="ECO:0007669"/>
    <property type="project" value="InterPro"/>
</dbReference>
<sequence length="144" mass="15373">MEKRLRSARVELLDQCLVVEDDSIIRLDLEQTLKGFGLKHVHGASTLEAAAEIISSSPIRFAVLDYNIGPSNTVAMAEALVASGVPALFLTAYGTSVELPESLSRMQVLAKPFSSELLAEAMLKELGRLSPPAEPDVCDGGCCV</sequence>
<proteinExistence type="predicted"/>
<organism evidence="3 4">
    <name type="scientific">Aestuariivirga litoralis</name>
    <dbReference type="NCBI Taxonomy" id="2650924"/>
    <lineage>
        <taxon>Bacteria</taxon>
        <taxon>Pseudomonadati</taxon>
        <taxon>Pseudomonadota</taxon>
        <taxon>Alphaproteobacteria</taxon>
        <taxon>Hyphomicrobiales</taxon>
        <taxon>Aestuariivirgaceae</taxon>
        <taxon>Aestuariivirga</taxon>
    </lineage>
</organism>